<evidence type="ECO:0000313" key="6">
    <source>
        <dbReference type="EMBL" id="WFE89254.1"/>
    </source>
</evidence>
<keyword evidence="7" id="KW-1185">Reference proteome</keyword>
<accession>A0ABY8F375</accession>
<dbReference type="InterPro" id="IPR000064">
    <property type="entry name" value="NLP_P60_dom"/>
</dbReference>
<evidence type="ECO:0000256" key="4">
    <source>
        <dbReference type="ARBA" id="ARBA00022807"/>
    </source>
</evidence>
<keyword evidence="2" id="KW-0645">Protease</keyword>
<dbReference type="Pfam" id="PF18348">
    <property type="entry name" value="SH3_16"/>
    <property type="match status" value="1"/>
</dbReference>
<dbReference type="Pfam" id="PF00877">
    <property type="entry name" value="NLPC_P60"/>
    <property type="match status" value="1"/>
</dbReference>
<gene>
    <name evidence="6" type="ORF">K1718_24370</name>
</gene>
<dbReference type="RefSeq" id="WP_265680527.1">
    <property type="nucleotide sequence ID" value="NZ_CP120863.1"/>
</dbReference>
<dbReference type="Proteomes" id="UP001209803">
    <property type="component" value="Chromosome"/>
</dbReference>
<evidence type="ECO:0000256" key="1">
    <source>
        <dbReference type="ARBA" id="ARBA00007074"/>
    </source>
</evidence>
<evidence type="ECO:0000313" key="7">
    <source>
        <dbReference type="Proteomes" id="UP001209803"/>
    </source>
</evidence>
<dbReference type="PROSITE" id="PS51935">
    <property type="entry name" value="NLPC_P60"/>
    <property type="match status" value="1"/>
</dbReference>
<proteinExistence type="inferred from homology"/>
<keyword evidence="3" id="KW-0378">Hydrolase</keyword>
<dbReference type="Gene3D" id="3.90.1720.10">
    <property type="entry name" value="endopeptidase domain like (from Nostoc punctiforme)"/>
    <property type="match status" value="1"/>
</dbReference>
<keyword evidence="4" id="KW-0788">Thiol protease</keyword>
<dbReference type="InterPro" id="IPR041382">
    <property type="entry name" value="SH3_16"/>
</dbReference>
<dbReference type="PANTHER" id="PTHR47359">
    <property type="entry name" value="PEPTIDOGLYCAN DL-ENDOPEPTIDASE CWLO"/>
    <property type="match status" value="1"/>
</dbReference>
<comment type="similarity">
    <text evidence="1">Belongs to the peptidase C40 family.</text>
</comment>
<organism evidence="6 7">
    <name type="scientific">Roseibium porphyridii</name>
    <dbReference type="NCBI Taxonomy" id="2866279"/>
    <lineage>
        <taxon>Bacteria</taxon>
        <taxon>Pseudomonadati</taxon>
        <taxon>Pseudomonadota</taxon>
        <taxon>Alphaproteobacteria</taxon>
        <taxon>Hyphomicrobiales</taxon>
        <taxon>Stappiaceae</taxon>
        <taxon>Roseibium</taxon>
    </lineage>
</organism>
<reference evidence="6 7" key="1">
    <citation type="submission" date="2023-03" db="EMBL/GenBank/DDBJ databases">
        <title>Roseibium porphyridii sp. nov. and Roseibium rhodosorbium sp. nov. isolated from marine algae, Porphyridium cruentum and Rhodosorus marinus, respectively.</title>
        <authorList>
            <person name="Lee M.W."/>
            <person name="Choi B.J."/>
            <person name="Lee J.K."/>
            <person name="Choi D.G."/>
            <person name="Baek J.H."/>
            <person name="Bayburt H."/>
            <person name="Kim J.M."/>
            <person name="Han D.M."/>
            <person name="Kim K.H."/>
            <person name="Jeon C.O."/>
        </authorList>
    </citation>
    <scope>NUCLEOTIDE SEQUENCE [LARGE SCALE GENOMIC DNA]</scope>
    <source>
        <strain evidence="6 7">KMA01</strain>
    </source>
</reference>
<evidence type="ECO:0000256" key="3">
    <source>
        <dbReference type="ARBA" id="ARBA00022801"/>
    </source>
</evidence>
<dbReference type="SUPFAM" id="SSF54001">
    <property type="entry name" value="Cysteine proteinases"/>
    <property type="match status" value="1"/>
</dbReference>
<protein>
    <submittedName>
        <fullName evidence="6">NlpC/P60 family protein</fullName>
    </submittedName>
</protein>
<dbReference type="EMBL" id="CP120863">
    <property type="protein sequence ID" value="WFE89254.1"/>
    <property type="molecule type" value="Genomic_DNA"/>
</dbReference>
<evidence type="ECO:0000256" key="2">
    <source>
        <dbReference type="ARBA" id="ARBA00022670"/>
    </source>
</evidence>
<name>A0ABY8F375_9HYPH</name>
<evidence type="ECO:0000259" key="5">
    <source>
        <dbReference type="PROSITE" id="PS51935"/>
    </source>
</evidence>
<dbReference type="PANTHER" id="PTHR47359:SF3">
    <property type="entry name" value="NLP_P60 DOMAIN-CONTAINING PROTEIN-RELATED"/>
    <property type="match status" value="1"/>
</dbReference>
<sequence length="293" mass="32232">MNETLDRRRHPVRPDLASIDYDGRVQVDRFVEGEIFQVTADRLAFRADPRFDRSIDTEALCGEWVTVFEQTTEGWAWGQLDTDGYVGWFSSDGIGPIKAATHRVRALRTFRYPGPDLKFPQLGFLSMGSLVTVVGEAVTRGLNYALLSDGSAVVAKHLVPLDARDGDWVAAAEEFLGTPYLWGGRTSLGLDCSALVQLAAQTAGIDTPRDSDMQEVEVGEEIPHEDPSAFRRGDLIFWRGHVGIVAGPNVLLHANGNTMTVSHEPMDQAIKRIADTEWGAITRARRLPAVGSE</sequence>
<dbReference type="Gene3D" id="2.30.30.40">
    <property type="entry name" value="SH3 Domains"/>
    <property type="match status" value="1"/>
</dbReference>
<dbReference type="InterPro" id="IPR051794">
    <property type="entry name" value="PG_Endopeptidase_C40"/>
</dbReference>
<dbReference type="InterPro" id="IPR038765">
    <property type="entry name" value="Papain-like_cys_pep_sf"/>
</dbReference>
<feature type="domain" description="NlpC/P60" evidence="5">
    <location>
        <begin position="162"/>
        <end position="288"/>
    </location>
</feature>